<organism evidence="1 2">
    <name type="scientific">Paradevosia tibetensis</name>
    <dbReference type="NCBI Taxonomy" id="1447062"/>
    <lineage>
        <taxon>Bacteria</taxon>
        <taxon>Pseudomonadati</taxon>
        <taxon>Pseudomonadota</taxon>
        <taxon>Alphaproteobacteria</taxon>
        <taxon>Hyphomicrobiales</taxon>
        <taxon>Devosiaceae</taxon>
        <taxon>Paradevosia</taxon>
    </lineage>
</organism>
<dbReference type="InterPro" id="IPR036890">
    <property type="entry name" value="HATPase_C_sf"/>
</dbReference>
<proteinExistence type="predicted"/>
<sequence>MARPHHLPPSAASLSASLRDLGYSLETAVADLVDNSISAEATDIHILCDLSRSSPVLVIADNGYGMSEEQVIAAMRHGATDPRKQRGPKDLGRFGLGLKTASFSQCRRLTVASCRNGVRVAAEWNLRQVEDDDDWFISVLDQDDIAGLPFIDELADTGTLVIWRDLDRLFEDETGRRRDEIVNEKLVVVDRHLALVFHRFLSGEVKGRKKLAISLNGHSIAPFDPFCRKNSATQVLPEETVWIGDVPVLMQPYILPHHSRLTASEYDYYQDRSDFISNQGAYVYRSGRLMAWGDWFRLVPKGEATKLARVQIDFPNNLDEAWTIDIKKSRARPPHAVRERLRQIIAKITARSVTVHRGRGQRLFQESRAPLWERYADETGIRFAVNMQHPLIVSLSARMPADDAAALGTLLESIAASLPIEMIYSDYSTSPREVTRVVPDETQTLERLKGLHRAIYGEGPGDAAAFLDIVRSTHLFDGQLETAEKYVREAFQ</sequence>
<keyword evidence="1" id="KW-0547">Nucleotide-binding</keyword>
<accession>A0A5B9DJJ5</accession>
<keyword evidence="2" id="KW-1185">Reference proteome</keyword>
<dbReference type="SUPFAM" id="SSF55874">
    <property type="entry name" value="ATPase domain of HSP90 chaperone/DNA topoisomerase II/histidine kinase"/>
    <property type="match status" value="1"/>
</dbReference>
<evidence type="ECO:0000313" key="1">
    <source>
        <dbReference type="EMBL" id="QEE19176.1"/>
    </source>
</evidence>
<dbReference type="OrthoDB" id="9813438at2"/>
<protein>
    <submittedName>
        <fullName evidence="1">ATP-binding protein</fullName>
    </submittedName>
</protein>
<keyword evidence="1" id="KW-0067">ATP-binding</keyword>
<gene>
    <name evidence="1" type="ORF">FNA67_02855</name>
</gene>
<reference evidence="1 2" key="1">
    <citation type="journal article" date="2015" name="Int. J. Syst. Evol. Microbiol.">
        <title>Youhaiella tibetensis gen. nov., sp. nov., isolated from subsurface sediment.</title>
        <authorList>
            <person name="Wang Y.X."/>
            <person name="Huang F.Q."/>
            <person name="Nogi Y."/>
            <person name="Pang S.J."/>
            <person name="Wang P.K."/>
            <person name="Lv J."/>
        </authorList>
    </citation>
    <scope>NUCLEOTIDE SEQUENCE [LARGE SCALE GENOMIC DNA]</scope>
    <source>
        <strain evidence="2">fig4</strain>
    </source>
</reference>
<dbReference type="Gene3D" id="3.30.565.10">
    <property type="entry name" value="Histidine kinase-like ATPase, C-terminal domain"/>
    <property type="match status" value="1"/>
</dbReference>
<dbReference type="Proteomes" id="UP000321062">
    <property type="component" value="Chromosome"/>
</dbReference>
<evidence type="ECO:0000313" key="2">
    <source>
        <dbReference type="Proteomes" id="UP000321062"/>
    </source>
</evidence>
<dbReference type="KEGG" id="yti:FNA67_02855"/>
<dbReference type="GO" id="GO:0005524">
    <property type="term" value="F:ATP binding"/>
    <property type="evidence" value="ECO:0007669"/>
    <property type="project" value="UniProtKB-KW"/>
</dbReference>
<dbReference type="RefSeq" id="WP_147654993.1">
    <property type="nucleotide sequence ID" value="NZ_BMFM01000001.1"/>
</dbReference>
<name>A0A5B9DJJ5_9HYPH</name>
<dbReference type="Pfam" id="PF13589">
    <property type="entry name" value="HATPase_c_3"/>
    <property type="match status" value="1"/>
</dbReference>
<dbReference type="EMBL" id="CP041690">
    <property type="protein sequence ID" value="QEE19176.1"/>
    <property type="molecule type" value="Genomic_DNA"/>
</dbReference>
<dbReference type="AlphaFoldDB" id="A0A5B9DJJ5"/>